<dbReference type="SUPFAM" id="SSF55729">
    <property type="entry name" value="Acyl-CoA N-acyltransferases (Nat)"/>
    <property type="match status" value="1"/>
</dbReference>
<dbReference type="PROSITE" id="PS51186">
    <property type="entry name" value="GNAT"/>
    <property type="match status" value="1"/>
</dbReference>
<dbReference type="InterPro" id="IPR000182">
    <property type="entry name" value="GNAT_dom"/>
</dbReference>
<organism evidence="2 3">
    <name type="scientific">Ligilactobacillus faecis</name>
    <dbReference type="NCBI Taxonomy" id="762833"/>
    <lineage>
        <taxon>Bacteria</taxon>
        <taxon>Bacillati</taxon>
        <taxon>Bacillota</taxon>
        <taxon>Bacilli</taxon>
        <taxon>Lactobacillales</taxon>
        <taxon>Lactobacillaceae</taxon>
        <taxon>Ligilactobacillus</taxon>
    </lineage>
</organism>
<protein>
    <submittedName>
        <fullName evidence="2">GNAT family N-acetyltransferase</fullName>
    </submittedName>
</protein>
<sequence>MTSLNLRLAQNATLATPRLLLRKVHLSDAKDLFEYASDQMTVRYVSFPRHQTVVDSQEAIANHFMPNTLQTWGIIWQETGKFIGTISLMGLDEHQAELGYILNRTFWGQGVMPEAASALLKLCFEVLGLTQVHALHHVENPASGRVMQKIGMQRIGTFPDYKREFSNLTGKVESITAEQWIITKDMYFKQHK</sequence>
<dbReference type="Pfam" id="PF13302">
    <property type="entry name" value="Acetyltransf_3"/>
    <property type="match status" value="1"/>
</dbReference>
<dbReference type="Gene3D" id="3.40.630.30">
    <property type="match status" value="1"/>
</dbReference>
<feature type="domain" description="N-acetyltransferase" evidence="1">
    <location>
        <begin position="19"/>
        <end position="178"/>
    </location>
</feature>
<evidence type="ECO:0000259" key="1">
    <source>
        <dbReference type="PROSITE" id="PS51186"/>
    </source>
</evidence>
<accession>A0ABV4DQZ3</accession>
<proteinExistence type="predicted"/>
<evidence type="ECO:0000313" key="3">
    <source>
        <dbReference type="Proteomes" id="UP001565236"/>
    </source>
</evidence>
<dbReference type="RefSeq" id="WP_369942769.1">
    <property type="nucleotide sequence ID" value="NZ_JBCLUF010000032.1"/>
</dbReference>
<comment type="caution">
    <text evidence="2">The sequence shown here is derived from an EMBL/GenBank/DDBJ whole genome shotgun (WGS) entry which is preliminary data.</text>
</comment>
<gene>
    <name evidence="2" type="ORF">AALT52_08295</name>
</gene>
<reference evidence="2 3" key="1">
    <citation type="submission" date="2024-03" db="EMBL/GenBank/DDBJ databases">
        <title>Mouse gut bacterial collection (mGBC) of GemPharmatech.</title>
        <authorList>
            <person name="He Y."/>
            <person name="Dong L."/>
            <person name="Wu D."/>
            <person name="Gao X."/>
            <person name="Lin Z."/>
        </authorList>
    </citation>
    <scope>NUCLEOTIDE SEQUENCE [LARGE SCALE GENOMIC DNA]</scope>
    <source>
        <strain evidence="2 3">15-30</strain>
    </source>
</reference>
<dbReference type="Proteomes" id="UP001565236">
    <property type="component" value="Unassembled WGS sequence"/>
</dbReference>
<dbReference type="InterPro" id="IPR051531">
    <property type="entry name" value="N-acetyltransferase"/>
</dbReference>
<evidence type="ECO:0000313" key="2">
    <source>
        <dbReference type="EMBL" id="MEY8662886.1"/>
    </source>
</evidence>
<dbReference type="InterPro" id="IPR016181">
    <property type="entry name" value="Acyl_CoA_acyltransferase"/>
</dbReference>
<keyword evidence="3" id="KW-1185">Reference proteome</keyword>
<dbReference type="PANTHER" id="PTHR43792">
    <property type="entry name" value="GNAT FAMILY, PUTATIVE (AFU_ORTHOLOGUE AFUA_3G00765)-RELATED-RELATED"/>
    <property type="match status" value="1"/>
</dbReference>
<dbReference type="EMBL" id="JBCLUF010000032">
    <property type="protein sequence ID" value="MEY8662886.1"/>
    <property type="molecule type" value="Genomic_DNA"/>
</dbReference>
<name>A0ABV4DQZ3_9LACO</name>